<dbReference type="AlphaFoldDB" id="A0AAE0XET8"/>
<evidence type="ECO:0000313" key="2">
    <source>
        <dbReference type="EMBL" id="KAK3691679.1"/>
    </source>
</evidence>
<dbReference type="InterPro" id="IPR016187">
    <property type="entry name" value="CTDL_fold"/>
</dbReference>
<protein>
    <recommendedName>
        <fullName evidence="4">C-type lectin domain-containing protein</fullName>
    </recommendedName>
</protein>
<keyword evidence="3" id="KW-1185">Reference proteome</keyword>
<sequence>MGEGKGNTEQWEKGKGNIEHWVREKGTPSNGKGKGNIEQWEKGKGNIEHWVREKGTPSNGKGKGKGAAKGKLIFAANALTLACLNARVACFDQWADQKDGCSATRDYNDCMARVKMRQVCPNDTVTVEDAYEASVDCGFIPRRKQHNFPSPQKKLIPRFIDSDGTKMYEFVYNGRATYKEASKYCSEGGGSLFIPRNHYNILSLDAFLRNYVTGNILGDMYYTGPAESGNGEYGLRAWGNDGHKFWIGGNDIEKEGEYRFEDGSTISWDFFAYNQGPHDESIFNIFTRRSDDCMAMDLRTLQGYVRNYFLVAKSRLRSIGVKVSSVDIWVDLKKKKPAVA</sequence>
<dbReference type="Gene3D" id="3.10.100.10">
    <property type="entry name" value="Mannose-Binding Protein A, subunit A"/>
    <property type="match status" value="1"/>
</dbReference>
<proteinExistence type="predicted"/>
<gene>
    <name evidence="2" type="ORF">RRG08_044897</name>
</gene>
<name>A0AAE0XET8_9GAST</name>
<feature type="region of interest" description="Disordered" evidence="1">
    <location>
        <begin position="1"/>
        <end position="66"/>
    </location>
</feature>
<accession>A0AAE0XET8</accession>
<dbReference type="SUPFAM" id="SSF56436">
    <property type="entry name" value="C-type lectin-like"/>
    <property type="match status" value="1"/>
</dbReference>
<dbReference type="InterPro" id="IPR016186">
    <property type="entry name" value="C-type_lectin-like/link_sf"/>
</dbReference>
<dbReference type="Proteomes" id="UP001283361">
    <property type="component" value="Unassembled WGS sequence"/>
</dbReference>
<feature type="compositionally biased region" description="Basic and acidic residues" evidence="1">
    <location>
        <begin position="39"/>
        <end position="55"/>
    </location>
</feature>
<reference evidence="2" key="1">
    <citation type="journal article" date="2023" name="G3 (Bethesda)">
        <title>A reference genome for the long-term kleptoplast-retaining sea slug Elysia crispata morphotype clarki.</title>
        <authorList>
            <person name="Eastman K.E."/>
            <person name="Pendleton A.L."/>
            <person name="Shaikh M.A."/>
            <person name="Suttiyut T."/>
            <person name="Ogas R."/>
            <person name="Tomko P."/>
            <person name="Gavelis G."/>
            <person name="Widhalm J.R."/>
            <person name="Wisecaver J.H."/>
        </authorList>
    </citation>
    <scope>NUCLEOTIDE SEQUENCE</scope>
    <source>
        <strain evidence="2">ECLA1</strain>
    </source>
</reference>
<feature type="compositionally biased region" description="Basic and acidic residues" evidence="1">
    <location>
        <begin position="10"/>
        <end position="26"/>
    </location>
</feature>
<evidence type="ECO:0008006" key="4">
    <source>
        <dbReference type="Google" id="ProtNLM"/>
    </source>
</evidence>
<comment type="caution">
    <text evidence="2">The sequence shown here is derived from an EMBL/GenBank/DDBJ whole genome shotgun (WGS) entry which is preliminary data.</text>
</comment>
<evidence type="ECO:0000256" key="1">
    <source>
        <dbReference type="SAM" id="MobiDB-lite"/>
    </source>
</evidence>
<organism evidence="2 3">
    <name type="scientific">Elysia crispata</name>
    <name type="common">lettuce slug</name>
    <dbReference type="NCBI Taxonomy" id="231223"/>
    <lineage>
        <taxon>Eukaryota</taxon>
        <taxon>Metazoa</taxon>
        <taxon>Spiralia</taxon>
        <taxon>Lophotrochozoa</taxon>
        <taxon>Mollusca</taxon>
        <taxon>Gastropoda</taxon>
        <taxon>Heterobranchia</taxon>
        <taxon>Euthyneura</taxon>
        <taxon>Panpulmonata</taxon>
        <taxon>Sacoglossa</taxon>
        <taxon>Placobranchoidea</taxon>
        <taxon>Plakobranchidae</taxon>
        <taxon>Elysia</taxon>
    </lineage>
</organism>
<evidence type="ECO:0000313" key="3">
    <source>
        <dbReference type="Proteomes" id="UP001283361"/>
    </source>
</evidence>
<dbReference type="EMBL" id="JAWDGP010008080">
    <property type="protein sequence ID" value="KAK3691679.1"/>
    <property type="molecule type" value="Genomic_DNA"/>
</dbReference>